<evidence type="ECO:0000256" key="2">
    <source>
        <dbReference type="ARBA" id="ARBA00022679"/>
    </source>
</evidence>
<protein>
    <submittedName>
        <fullName evidence="5">Glycosyltransferase family 4 protein</fullName>
    </submittedName>
</protein>
<feature type="domain" description="Glycosyltransferase subfamily 4-like N-terminal" evidence="4">
    <location>
        <begin position="31"/>
        <end position="147"/>
    </location>
</feature>
<dbReference type="SUPFAM" id="SSF53756">
    <property type="entry name" value="UDP-Glycosyltransferase/glycogen phosphorylase"/>
    <property type="match status" value="1"/>
</dbReference>
<dbReference type="InterPro" id="IPR028098">
    <property type="entry name" value="Glyco_trans_4-like_N"/>
</dbReference>
<feature type="domain" description="Glycosyl transferase family 1" evidence="3">
    <location>
        <begin position="169"/>
        <end position="324"/>
    </location>
</feature>
<name>A0ABY4R3F1_9ACTN</name>
<organism evidence="5 6">
    <name type="scientific">Jatrophihabitans telluris</name>
    <dbReference type="NCBI Taxonomy" id="2038343"/>
    <lineage>
        <taxon>Bacteria</taxon>
        <taxon>Bacillati</taxon>
        <taxon>Actinomycetota</taxon>
        <taxon>Actinomycetes</taxon>
        <taxon>Jatrophihabitantales</taxon>
        <taxon>Jatrophihabitantaceae</taxon>
        <taxon>Jatrophihabitans</taxon>
    </lineage>
</organism>
<evidence type="ECO:0000313" key="5">
    <source>
        <dbReference type="EMBL" id="UQX90319.1"/>
    </source>
</evidence>
<evidence type="ECO:0000259" key="4">
    <source>
        <dbReference type="Pfam" id="PF13439"/>
    </source>
</evidence>
<keyword evidence="6" id="KW-1185">Reference proteome</keyword>
<dbReference type="CDD" id="cd03809">
    <property type="entry name" value="GT4_MtfB-like"/>
    <property type="match status" value="1"/>
</dbReference>
<dbReference type="Pfam" id="PF00534">
    <property type="entry name" value="Glycos_transf_1"/>
    <property type="match status" value="1"/>
</dbReference>
<evidence type="ECO:0000313" key="6">
    <source>
        <dbReference type="Proteomes" id="UP001056336"/>
    </source>
</evidence>
<dbReference type="EMBL" id="CP097332">
    <property type="protein sequence ID" value="UQX90319.1"/>
    <property type="molecule type" value="Genomic_DNA"/>
</dbReference>
<dbReference type="PANTHER" id="PTHR46401:SF2">
    <property type="entry name" value="GLYCOSYLTRANSFERASE WBBK-RELATED"/>
    <property type="match status" value="1"/>
</dbReference>
<dbReference type="Pfam" id="PF13439">
    <property type="entry name" value="Glyco_transf_4"/>
    <property type="match status" value="1"/>
</dbReference>
<sequence length="350" mass="36135">MAAALAQSADPSDRVRGVTAWHRDLTAARAAGVPLTRLPLPARGLVLAWEHRSGPRLSRADLVHAPTPLLPPPSRAPLVVTIHDTVPWTHPETLTPRGVRWHIEMAERAVEQAAAIAVPSQVVARELLGVLPGLEPARVHVLGAGVSAAFRAEPDPAAVAAAVTAFGLDERPYVLSLATLEPRKGLDVALAALALTAAGGPVLAIVGQPGWGGLDLVGAAARLGLPAERVKLLGRVSDPELHLLLRGARALLMPSRAEGFGLPVAEAMAAGTPVISSDAPALVEVAGQAALVVAREDAGALAAAIERVLTEPGLAESLSAAGRAQAASYTWPKVAERAWALYRSLVRGAN</sequence>
<accession>A0ABY4R3F1</accession>
<gene>
    <name evidence="5" type="ORF">M6D93_14750</name>
</gene>
<dbReference type="PANTHER" id="PTHR46401">
    <property type="entry name" value="GLYCOSYLTRANSFERASE WBBK-RELATED"/>
    <property type="match status" value="1"/>
</dbReference>
<keyword evidence="2" id="KW-0808">Transferase</keyword>
<keyword evidence="1" id="KW-0328">Glycosyltransferase</keyword>
<dbReference type="Proteomes" id="UP001056336">
    <property type="component" value="Chromosome"/>
</dbReference>
<reference evidence="5" key="1">
    <citation type="journal article" date="2018" name="Int. J. Syst. Evol. Microbiol.">
        <title>Jatrophihabitans telluris sp. nov., isolated from sediment soil of lava forest wetlands and the emended description of the genus Jatrophihabitans.</title>
        <authorList>
            <person name="Lee K.C."/>
            <person name="Suh M.K."/>
            <person name="Eom M.K."/>
            <person name="Kim K.K."/>
            <person name="Kim J.S."/>
            <person name="Kim D.S."/>
            <person name="Ko S.H."/>
            <person name="Shin Y.K."/>
            <person name="Lee J.S."/>
        </authorList>
    </citation>
    <scope>NUCLEOTIDE SEQUENCE</scope>
    <source>
        <strain evidence="5">N237</strain>
    </source>
</reference>
<evidence type="ECO:0000259" key="3">
    <source>
        <dbReference type="Pfam" id="PF00534"/>
    </source>
</evidence>
<proteinExistence type="predicted"/>
<evidence type="ECO:0000256" key="1">
    <source>
        <dbReference type="ARBA" id="ARBA00022676"/>
    </source>
</evidence>
<reference evidence="5" key="2">
    <citation type="submission" date="2022-05" db="EMBL/GenBank/DDBJ databases">
        <authorList>
            <person name="Kim J.-S."/>
            <person name="Lee K."/>
            <person name="Suh M."/>
            <person name="Eom M."/>
            <person name="Kim J.-S."/>
            <person name="Kim D.-S."/>
            <person name="Ko S.-H."/>
            <person name="Shin Y."/>
            <person name="Lee J.-S."/>
        </authorList>
    </citation>
    <scope>NUCLEOTIDE SEQUENCE</scope>
    <source>
        <strain evidence="5">N237</strain>
    </source>
</reference>
<dbReference type="Gene3D" id="3.40.50.2000">
    <property type="entry name" value="Glycogen Phosphorylase B"/>
    <property type="match status" value="2"/>
</dbReference>
<dbReference type="InterPro" id="IPR001296">
    <property type="entry name" value="Glyco_trans_1"/>
</dbReference>